<feature type="compositionally biased region" description="Polar residues" evidence="2">
    <location>
        <begin position="655"/>
        <end position="668"/>
    </location>
</feature>
<dbReference type="OrthoDB" id="301781at2759"/>
<accession>A0A077ZS54</accession>
<dbReference type="PANTHER" id="PTHR34894">
    <property type="entry name" value="SAM-DEPENDENT METHYLTRANSFERASE RSMI, CONSERVED SITE"/>
    <property type="match status" value="1"/>
</dbReference>
<feature type="region of interest" description="Disordered" evidence="2">
    <location>
        <begin position="1043"/>
        <end position="1074"/>
    </location>
</feature>
<organism evidence="3 4">
    <name type="scientific">Stylonychia lemnae</name>
    <name type="common">Ciliate</name>
    <dbReference type="NCBI Taxonomy" id="5949"/>
    <lineage>
        <taxon>Eukaryota</taxon>
        <taxon>Sar</taxon>
        <taxon>Alveolata</taxon>
        <taxon>Ciliophora</taxon>
        <taxon>Intramacronucleata</taxon>
        <taxon>Spirotrichea</taxon>
        <taxon>Stichotrichia</taxon>
        <taxon>Sporadotrichida</taxon>
        <taxon>Oxytrichidae</taxon>
        <taxon>Stylonychinae</taxon>
        <taxon>Stylonychia</taxon>
    </lineage>
</organism>
<evidence type="ECO:0000313" key="4">
    <source>
        <dbReference type="Proteomes" id="UP000039865"/>
    </source>
</evidence>
<evidence type="ECO:0000256" key="1">
    <source>
        <dbReference type="SAM" id="Coils"/>
    </source>
</evidence>
<name>A0A077ZS54_STYLE</name>
<feature type="coiled-coil region" evidence="1">
    <location>
        <begin position="770"/>
        <end position="821"/>
    </location>
</feature>
<dbReference type="EMBL" id="CCKQ01001214">
    <property type="protein sequence ID" value="CDW72319.1"/>
    <property type="molecule type" value="Genomic_DNA"/>
</dbReference>
<keyword evidence="4" id="KW-1185">Reference proteome</keyword>
<gene>
    <name evidence="3" type="primary">Contig18178.g19325</name>
    <name evidence="3" type="ORF">STYLEM_1278</name>
</gene>
<feature type="compositionally biased region" description="Polar residues" evidence="2">
    <location>
        <begin position="1043"/>
        <end position="1056"/>
    </location>
</feature>
<protein>
    <submittedName>
        <fullName evidence="3">Uncharacterized protein</fullName>
    </submittedName>
</protein>
<dbReference type="PANTHER" id="PTHR34894:SF5">
    <property type="entry name" value="EF-HAND DOMAIN-CONTAINING PROTEIN"/>
    <property type="match status" value="1"/>
</dbReference>
<sequence>MITDYYHVKKNDMRFENDSSFSQSQNNDDMKAEQTNLNKLFTEKDLKNEIKKEEQLRLEIEQGIAQFKNSEIQKNTFDTIPSQISKELTKPEISILQQQNSLFENPMISTVQMTTTSPNIPISTITNSQGASTSDFLSDFLRSTQQYRKQLQKNNLNFHNTISFDKSLNKNLGGSGPNISNFYSLSSHLKQPKDIILEKTLKYKVSSPDDMRQQSLMAQSVMDYDKETQQRMFDIRSRHQQSRDISYKIDAARSKHDENLRKSMIKDTIVESSIDNLKNLSEEERVKLLGIIEKKLPEDLKTIDKLINDRNLLITDIKENIVEFQIMRPSRQTQSNFFSSFNKGFRKQQSTSQLRSNGQDLSMPSIMTMPHIKGNSVLRNMSRASSTFNININTNNYIMQQPPMSATSTTLEQLSLQTNIGRDLVQERLRTGKNILEIPENRKEFLLGHPQSRKQAESLKQWFEDMLQKLEKEDISKDKKSDLKMNVYHATFLEVARQVQLKKIKEEKDEMERKLRDEMDDQNLFYLDQLKRKNAEIDRQNQIIEDLKNKLQQKNRELEEQKVETERWKLKCEKIMGKYKESKFKLMMADAKGKQDYTQTPRNKVVNAPRLDFTQLMSETNLKLFEQQSDGNSKSKKQSHRDIDIILSPDHEEASASNLGLSKPSDANLQVAKRKPRNRKDLMPSNLVSPRVKPAHNIMMCDKQTDTNDYRDLYTRDRLCQTVGVGHMISNQTEEEYKSRNHERKESFMANVSFEQDIDNILISETKIFEEQQRQNIDNAEELKRQADERASKLQNRLKELQDKGEESQKELEKITQLEKAQFQQRNEPLKTQQTVSGDEIDINKNRTMQSFASGLKAGLMQKVINKLKENFKQKEVLIKQLIEENKDLFMQLDIEKAKFNQLVKYKDQDQSQLLDLQQKYEDVVKDLKKAKTRHNYYKDLLHELSDLQEVKQKLNMSVSDVERTEDKNDFALFDGKKGGSSAKKKFSKKKESLKAKMMRMKGVTSGFDGVEDDWGLDNGGGSDVDFLIDELVNDDVSDMAENLSQNSKRQSGSANRSKKQQKMAQKKQKVASHLSSHQFITKLVKKLHLPRFQRISCPLKNLLKNINACYLALINIYKNEFSDLKNSFTLKQSCVEFMYDQFMRGCGIKNIAEKKFAQTISAVMKFKEKIFRVKLFGNFLTLFDPMDKESFKFYLTCLNYILNISTFGYLVPNTDQDEVHYAPYIRVNDFMRNYFENRIELDKALNILINEHQEMLHKQKGYVIEIFLALDHSQLEIMDFQSFYLLMLHVETKKFSFPQIKSFFEKNCEIIAICNKKHQQLILDSKKDSKKYLTIESFTALCCQEKLFSLENQHRFWGFPDKTESDIIIEKVLKFKENFKKEIDNILKRFYYVYQYFKDLIVMIQFIMENTPTTKLQKKSKQIWTLIRLLEEESKRSYLDLHAQKYMGHLDVFTFVNIGWLALEEQRNVFETSFLKQEMIRRPSEKQADFTFSQVSKLRPTFENKIALESSPTTRKNSARRQTRL</sequence>
<proteinExistence type="predicted"/>
<feature type="coiled-coil region" evidence="1">
    <location>
        <begin position="865"/>
        <end position="968"/>
    </location>
</feature>
<evidence type="ECO:0000313" key="3">
    <source>
        <dbReference type="EMBL" id="CDW72319.1"/>
    </source>
</evidence>
<evidence type="ECO:0000256" key="2">
    <source>
        <dbReference type="SAM" id="MobiDB-lite"/>
    </source>
</evidence>
<dbReference type="InParanoid" id="A0A077ZS54"/>
<feature type="compositionally biased region" description="Basic residues" evidence="2">
    <location>
        <begin position="1057"/>
        <end position="1071"/>
    </location>
</feature>
<feature type="coiled-coil region" evidence="1">
    <location>
        <begin position="501"/>
        <end position="571"/>
    </location>
</feature>
<feature type="region of interest" description="Disordered" evidence="2">
    <location>
        <begin position="654"/>
        <end position="689"/>
    </location>
</feature>
<dbReference type="Proteomes" id="UP000039865">
    <property type="component" value="Unassembled WGS sequence"/>
</dbReference>
<dbReference type="OMA" id="ESKFHVP"/>
<reference evidence="3 4" key="1">
    <citation type="submission" date="2014-06" db="EMBL/GenBank/DDBJ databases">
        <authorList>
            <person name="Swart Estienne"/>
        </authorList>
    </citation>
    <scope>NUCLEOTIDE SEQUENCE [LARGE SCALE GENOMIC DNA]</scope>
    <source>
        <strain evidence="3 4">130c</strain>
    </source>
</reference>
<keyword evidence="1" id="KW-0175">Coiled coil</keyword>